<organism evidence="2 3">
    <name type="scientific">Geosporobacter subterraneus DSM 17957</name>
    <dbReference type="NCBI Taxonomy" id="1121919"/>
    <lineage>
        <taxon>Bacteria</taxon>
        <taxon>Bacillati</taxon>
        <taxon>Bacillota</taxon>
        <taxon>Clostridia</taxon>
        <taxon>Peptostreptococcales</taxon>
        <taxon>Thermotaleaceae</taxon>
        <taxon>Geosporobacter</taxon>
    </lineage>
</organism>
<sequence length="148" mass="16993">MMLEANIDDMNPEIYGYVMEKAFKLGALDVFMTPIIMKKNRPGIKLSVLCEQEKQEELEKLVLTETTTLGLRKYEVDRTILKRQSVKLKTKYGVVSMKLGYMGGKPVKLAPEFEECREIAEGFGIPIPQVYEDLVYAAKKYFEAIQEK</sequence>
<keyword evidence="3" id="KW-1185">Reference proteome</keyword>
<proteinExistence type="predicted"/>
<dbReference type="Pfam" id="PF01969">
    <property type="entry name" value="Ni_insertion"/>
    <property type="match status" value="1"/>
</dbReference>
<evidence type="ECO:0000313" key="2">
    <source>
        <dbReference type="EMBL" id="SHJ75852.1"/>
    </source>
</evidence>
<evidence type="ECO:0000313" key="3">
    <source>
        <dbReference type="Proteomes" id="UP000184536"/>
    </source>
</evidence>
<dbReference type="Gene3D" id="3.30.70.1380">
    <property type="entry name" value="Transcriptional regulatory protein pf0864 domain like"/>
    <property type="match status" value="1"/>
</dbReference>
<keyword evidence="1" id="KW-0533">Nickel</keyword>
<evidence type="ECO:0000256" key="1">
    <source>
        <dbReference type="ARBA" id="ARBA00022596"/>
    </source>
</evidence>
<dbReference type="AlphaFoldDB" id="A0A1M6LXG7"/>
<reference evidence="3" key="1">
    <citation type="submission" date="2016-11" db="EMBL/GenBank/DDBJ databases">
        <authorList>
            <person name="Varghese N."/>
            <person name="Submissions S."/>
        </authorList>
    </citation>
    <scope>NUCLEOTIDE SEQUENCE [LARGE SCALE GENOMIC DNA]</scope>
    <source>
        <strain evidence="3">DSM 17957</strain>
    </source>
</reference>
<dbReference type="STRING" id="1121919.SAMN02745975_02798"/>
<dbReference type="PANTHER" id="PTHR36566">
    <property type="entry name" value="NICKEL INSERTION PROTEIN-RELATED"/>
    <property type="match status" value="1"/>
</dbReference>
<evidence type="ECO:0008006" key="4">
    <source>
        <dbReference type="Google" id="ProtNLM"/>
    </source>
</evidence>
<dbReference type="EMBL" id="FQZV01000040">
    <property type="protein sequence ID" value="SHJ75852.1"/>
    <property type="molecule type" value="Genomic_DNA"/>
</dbReference>
<accession>A0A1M6LXG7</accession>
<protein>
    <recommendedName>
        <fullName evidence="4">TIGR00299 family protein</fullName>
    </recommendedName>
</protein>
<dbReference type="Proteomes" id="UP000184536">
    <property type="component" value="Unassembled WGS sequence"/>
</dbReference>
<dbReference type="Gene3D" id="3.10.20.300">
    <property type="entry name" value="mk0293 like domain"/>
    <property type="match status" value="1"/>
</dbReference>
<name>A0A1M6LXG7_9FIRM</name>
<dbReference type="PANTHER" id="PTHR36566:SF1">
    <property type="entry name" value="PYRIDINIUM-3,5-BISTHIOCARBOXYLIC ACID MONONUCLEOTIDE NICKEL INSERTION PROTEIN"/>
    <property type="match status" value="1"/>
</dbReference>
<dbReference type="InterPro" id="IPR002822">
    <property type="entry name" value="Ni_insertion"/>
</dbReference>
<gene>
    <name evidence="2" type="ORF">SAMN02745975_02798</name>
</gene>